<geneLocation type="plasmid" evidence="12">
    <name>unnamed1</name>
</geneLocation>
<feature type="transmembrane region" description="Helical" evidence="10">
    <location>
        <begin position="213"/>
        <end position="235"/>
    </location>
</feature>
<dbReference type="GO" id="GO:0009306">
    <property type="term" value="P:protein secretion"/>
    <property type="evidence" value="ECO:0007669"/>
    <property type="project" value="InterPro"/>
</dbReference>
<organism evidence="13 14">
    <name type="scientific">Stenotrophomonas maltophilia</name>
    <name type="common">Pseudomonas maltophilia</name>
    <name type="synonym">Xanthomonas maltophilia</name>
    <dbReference type="NCBI Taxonomy" id="40324"/>
    <lineage>
        <taxon>Bacteria</taxon>
        <taxon>Pseudomonadati</taxon>
        <taxon>Pseudomonadota</taxon>
        <taxon>Gammaproteobacteria</taxon>
        <taxon>Lysobacterales</taxon>
        <taxon>Lysobacteraceae</taxon>
        <taxon>Stenotrophomonas</taxon>
        <taxon>Stenotrophomonas maltophilia group</taxon>
    </lineage>
</organism>
<comment type="subcellular location">
    <subcellularLocation>
        <location evidence="1">Cell outer membrane</location>
        <topology evidence="1">Lipid-anchor</topology>
    </subcellularLocation>
</comment>
<dbReference type="Proteomes" id="UP000216433">
    <property type="component" value="Unassembled WGS sequence"/>
</dbReference>
<keyword evidence="6 10" id="KW-0472">Membrane</keyword>
<dbReference type="AlphaFoldDB" id="A0A270NID8"/>
<keyword evidence="8 10" id="KW-0998">Cell outer membrane</keyword>
<evidence type="ECO:0000256" key="1">
    <source>
        <dbReference type="ARBA" id="ARBA00004459"/>
    </source>
</evidence>
<comment type="caution">
    <text evidence="13">The sequence shown here is derived from an EMBL/GenBank/DDBJ whole genome shotgun (WGS) entry which is preliminary data.</text>
</comment>
<dbReference type="PANTHER" id="PTHR30046">
    <property type="entry name" value="FLAGELLAR M-RING PROTEIN"/>
    <property type="match status" value="1"/>
</dbReference>
<evidence type="ECO:0000256" key="4">
    <source>
        <dbReference type="ARBA" id="ARBA00022729"/>
    </source>
</evidence>
<keyword evidence="10" id="KW-1133">Transmembrane helix</keyword>
<feature type="domain" description="Flagellar M-ring N-terminal" evidence="11">
    <location>
        <begin position="27"/>
        <end position="194"/>
    </location>
</feature>
<reference evidence="13 14" key="1">
    <citation type="submission" date="2017-06" db="EMBL/GenBank/DDBJ databases">
        <title>Genome sequencing and assembly of Stenotrophomonas maltophilia DF07.</title>
        <authorList>
            <person name="Iyer R."/>
        </authorList>
    </citation>
    <scope>NUCLEOTIDE SEQUENCE [LARGE SCALE GENOMIC DNA]</scope>
    <source>
        <strain evidence="13 14">DF07</strain>
        <plasmid evidence="12">unnamed1</plasmid>
    </source>
</reference>
<keyword evidence="12" id="KW-0614">Plasmid</keyword>
<gene>
    <name evidence="13" type="ORF">CEK00_09590</name>
    <name evidence="12" type="ORF">CEK00_21910</name>
</gene>
<evidence type="ECO:0000256" key="6">
    <source>
        <dbReference type="ARBA" id="ARBA00023136"/>
    </source>
</evidence>
<dbReference type="Gene3D" id="3.30.300.30">
    <property type="match status" value="1"/>
</dbReference>
<evidence type="ECO:0000256" key="2">
    <source>
        <dbReference type="ARBA" id="ARBA00009509"/>
    </source>
</evidence>
<evidence type="ECO:0000259" key="11">
    <source>
        <dbReference type="Pfam" id="PF01514"/>
    </source>
</evidence>
<keyword evidence="3" id="KW-0813">Transport</keyword>
<dbReference type="InterPro" id="IPR003282">
    <property type="entry name" value="T3SS_SctJ"/>
</dbReference>
<keyword evidence="10" id="KW-0812">Transmembrane</keyword>
<keyword evidence="4 10" id="KW-0732">Signal</keyword>
<sequence>MARRLRILRMATAAPLLLALAACSKVAVLEGLDERQANEVVATLLRQNIAADKAANGKSGYSVTVDQANLVQAIDLMREHDLPRAARGQVSDAFPADAMISTPLSEKARLLSAVEKRLEESLSVLDGVRSARVHVSYDGVDESTGVARSAKRSKHVAVVLVHEPGIHQQTLVQNSKRFLRNAFEDLSYDDVSVVLATANPTRVLAVTPASSSMHGWVVGLLACVLGLLLGLAWMVRRGVARAWSGLSSRLGRRSKGTRHAAA</sequence>
<evidence type="ECO:0000313" key="13">
    <source>
        <dbReference type="EMBL" id="PAM71833.1"/>
    </source>
</evidence>
<keyword evidence="5" id="KW-0653">Protein transport</keyword>
<dbReference type="InterPro" id="IPR045851">
    <property type="entry name" value="AMP-bd_C_sf"/>
</dbReference>
<dbReference type="Gene3D" id="3.30.70.1530">
    <property type="entry name" value="Hypothetical protein rpa1041"/>
    <property type="match status" value="1"/>
</dbReference>
<evidence type="ECO:0000256" key="5">
    <source>
        <dbReference type="ARBA" id="ARBA00022927"/>
    </source>
</evidence>
<dbReference type="PRINTS" id="PR01338">
    <property type="entry name" value="TYPE3OMKPROT"/>
</dbReference>
<evidence type="ECO:0000256" key="3">
    <source>
        <dbReference type="ARBA" id="ARBA00022448"/>
    </source>
</evidence>
<evidence type="ECO:0000256" key="8">
    <source>
        <dbReference type="ARBA" id="ARBA00023237"/>
    </source>
</evidence>
<keyword evidence="9 10" id="KW-0449">Lipoprotein</keyword>
<accession>A0A270NID8</accession>
<comment type="similarity">
    <text evidence="2 10">Belongs to the YscJ lipoprotein family.</text>
</comment>
<keyword evidence="7 10" id="KW-0564">Palmitate</keyword>
<evidence type="ECO:0000313" key="14">
    <source>
        <dbReference type="Proteomes" id="UP000216433"/>
    </source>
</evidence>
<evidence type="ECO:0000256" key="9">
    <source>
        <dbReference type="ARBA" id="ARBA00023288"/>
    </source>
</evidence>
<name>A0A270NID8_STEMA</name>
<dbReference type="Pfam" id="PF01514">
    <property type="entry name" value="YscJ_FliF"/>
    <property type="match status" value="1"/>
</dbReference>
<dbReference type="InterPro" id="IPR043427">
    <property type="entry name" value="YscJ/FliF"/>
</dbReference>
<dbReference type="InterPro" id="IPR006182">
    <property type="entry name" value="FliF_N_dom"/>
</dbReference>
<proteinExistence type="inferred from homology"/>
<feature type="signal peptide" evidence="10">
    <location>
        <begin position="1"/>
        <end position="27"/>
    </location>
</feature>
<evidence type="ECO:0000256" key="7">
    <source>
        <dbReference type="ARBA" id="ARBA00023139"/>
    </source>
</evidence>
<dbReference type="EMBL" id="NJGC01000009">
    <property type="protein sequence ID" value="PAM71833.1"/>
    <property type="molecule type" value="Genomic_DNA"/>
</dbReference>
<feature type="chain" id="PRO_5011807278" description="Lipoprotein" evidence="10">
    <location>
        <begin position="28"/>
        <end position="262"/>
    </location>
</feature>
<dbReference type="PROSITE" id="PS51257">
    <property type="entry name" value="PROKAR_LIPOPROTEIN"/>
    <property type="match status" value="1"/>
</dbReference>
<dbReference type="PANTHER" id="PTHR30046:SF3">
    <property type="entry name" value="SECRETION SYSTEM APPARATUS LIPOPROTEIN SSAJ"/>
    <property type="match status" value="1"/>
</dbReference>
<evidence type="ECO:0000313" key="12">
    <source>
        <dbReference type="EMBL" id="PAM64676.1"/>
    </source>
</evidence>
<evidence type="ECO:0000256" key="10">
    <source>
        <dbReference type="RuleBase" id="RU364102"/>
    </source>
</evidence>
<dbReference type="EMBL" id="NJGC01000149">
    <property type="protein sequence ID" value="PAM64676.1"/>
    <property type="molecule type" value="Genomic_DNA"/>
</dbReference>
<dbReference type="GO" id="GO:0009279">
    <property type="term" value="C:cell outer membrane"/>
    <property type="evidence" value="ECO:0007669"/>
    <property type="project" value="UniProtKB-SubCell"/>
</dbReference>
<dbReference type="NCBIfam" id="TIGR02544">
    <property type="entry name" value="III_secr_YscJ"/>
    <property type="match status" value="1"/>
</dbReference>
<protein>
    <recommendedName>
        <fullName evidence="10">Lipoprotein</fullName>
    </recommendedName>
</protein>